<dbReference type="InterPro" id="IPR000843">
    <property type="entry name" value="HTH_LacI"/>
</dbReference>
<dbReference type="SMART" id="SM00354">
    <property type="entry name" value="HTH_LACI"/>
    <property type="match status" value="1"/>
</dbReference>
<organism evidence="5 6">
    <name type="scientific">Egicoccus halophilus</name>
    <dbReference type="NCBI Taxonomy" id="1670830"/>
    <lineage>
        <taxon>Bacteria</taxon>
        <taxon>Bacillati</taxon>
        <taxon>Actinomycetota</taxon>
        <taxon>Nitriliruptoria</taxon>
        <taxon>Egicoccales</taxon>
        <taxon>Egicoccaceae</taxon>
        <taxon>Egicoccus</taxon>
    </lineage>
</organism>
<dbReference type="Gene3D" id="3.40.50.2300">
    <property type="match status" value="2"/>
</dbReference>
<proteinExistence type="predicted"/>
<reference evidence="5" key="2">
    <citation type="submission" date="2020-09" db="EMBL/GenBank/DDBJ databases">
        <authorList>
            <person name="Sun Q."/>
            <person name="Zhou Y."/>
        </authorList>
    </citation>
    <scope>NUCLEOTIDE SEQUENCE</scope>
    <source>
        <strain evidence="5">CGMCC 1.14988</strain>
    </source>
</reference>
<dbReference type="Pfam" id="PF13377">
    <property type="entry name" value="Peripla_BP_3"/>
    <property type="match status" value="1"/>
</dbReference>
<evidence type="ECO:0000256" key="2">
    <source>
        <dbReference type="ARBA" id="ARBA00023125"/>
    </source>
</evidence>
<gene>
    <name evidence="5" type="primary">lacI</name>
    <name evidence="5" type="ORF">GCM10011354_34100</name>
</gene>
<comment type="caution">
    <text evidence="5">The sequence shown here is derived from an EMBL/GenBank/DDBJ whole genome shotgun (WGS) entry which is preliminary data.</text>
</comment>
<dbReference type="PANTHER" id="PTHR30146:SF109">
    <property type="entry name" value="HTH-TYPE TRANSCRIPTIONAL REGULATOR GALS"/>
    <property type="match status" value="1"/>
</dbReference>
<accession>A0A8J3ADB7</accession>
<dbReference type="AlphaFoldDB" id="A0A8J3ADB7"/>
<keyword evidence="6" id="KW-1185">Reference proteome</keyword>
<dbReference type="GO" id="GO:0003700">
    <property type="term" value="F:DNA-binding transcription factor activity"/>
    <property type="evidence" value="ECO:0007669"/>
    <property type="project" value="TreeGrafter"/>
</dbReference>
<dbReference type="GO" id="GO:0000976">
    <property type="term" value="F:transcription cis-regulatory region binding"/>
    <property type="evidence" value="ECO:0007669"/>
    <property type="project" value="TreeGrafter"/>
</dbReference>
<dbReference type="CDD" id="cd06267">
    <property type="entry name" value="PBP1_LacI_sugar_binding-like"/>
    <property type="match status" value="1"/>
</dbReference>
<evidence type="ECO:0000259" key="4">
    <source>
        <dbReference type="PROSITE" id="PS50932"/>
    </source>
</evidence>
<evidence type="ECO:0000313" key="5">
    <source>
        <dbReference type="EMBL" id="GGI09443.1"/>
    </source>
</evidence>
<keyword evidence="2" id="KW-0238">DNA-binding</keyword>
<dbReference type="Proteomes" id="UP000650511">
    <property type="component" value="Unassembled WGS sequence"/>
</dbReference>
<evidence type="ECO:0000256" key="3">
    <source>
        <dbReference type="ARBA" id="ARBA00023163"/>
    </source>
</evidence>
<name>A0A8J3ADB7_9ACTN</name>
<dbReference type="EMBL" id="BMHA01000015">
    <property type="protein sequence ID" value="GGI09443.1"/>
    <property type="molecule type" value="Genomic_DNA"/>
</dbReference>
<evidence type="ECO:0000256" key="1">
    <source>
        <dbReference type="ARBA" id="ARBA00023015"/>
    </source>
</evidence>
<feature type="domain" description="HTH lacI-type" evidence="4">
    <location>
        <begin position="9"/>
        <end position="63"/>
    </location>
</feature>
<dbReference type="RefSeq" id="WP_205745451.1">
    <property type="nucleotide sequence ID" value="NZ_BMHA01000015.1"/>
</dbReference>
<dbReference type="Pfam" id="PF00356">
    <property type="entry name" value="LacI"/>
    <property type="match status" value="1"/>
</dbReference>
<dbReference type="SUPFAM" id="SSF47413">
    <property type="entry name" value="lambda repressor-like DNA-binding domains"/>
    <property type="match status" value="1"/>
</dbReference>
<dbReference type="PROSITE" id="PS50932">
    <property type="entry name" value="HTH_LACI_2"/>
    <property type="match status" value="1"/>
</dbReference>
<dbReference type="PANTHER" id="PTHR30146">
    <property type="entry name" value="LACI-RELATED TRANSCRIPTIONAL REPRESSOR"/>
    <property type="match status" value="1"/>
</dbReference>
<dbReference type="CDD" id="cd01392">
    <property type="entry name" value="HTH_LacI"/>
    <property type="match status" value="1"/>
</dbReference>
<dbReference type="InterPro" id="IPR010982">
    <property type="entry name" value="Lambda_DNA-bd_dom_sf"/>
</dbReference>
<keyword evidence="3" id="KW-0804">Transcription</keyword>
<dbReference type="InterPro" id="IPR046335">
    <property type="entry name" value="LacI/GalR-like_sensor"/>
</dbReference>
<dbReference type="SUPFAM" id="SSF53822">
    <property type="entry name" value="Periplasmic binding protein-like I"/>
    <property type="match status" value="1"/>
</dbReference>
<keyword evidence="1" id="KW-0805">Transcription regulation</keyword>
<sequence length="340" mass="36575">MANTTRRTVTITDVAEAAGVSVATVSRVMNNRYGVAAKTVEHVRTVIEELGYEGSLVARSMRSRRTNVIGVIIMDLEPFSTELLKGAARAIHASEYDLIVYSAGGHTTYEHPGWERRLVARLNGSLTDGTILVTPTVMEITTDSPIVAIDPHIGAKGLPAIASNNYDGARIAMDHLTKLGHQRIGFIGGRPDLESAQRRHAGYVDGLESAGLALDETLVRIGDYTREVALTCATDLLDLPEPPTAIFAANDESAIAALLAARERGLRVPDELSVIGFDNLPEAALTDPPLTTVDQSVQQMGYEATKLLFAQIEDPTRAPVQLTLPTELVERASTRAVSLD</sequence>
<dbReference type="PRINTS" id="PR00036">
    <property type="entry name" value="HTHLACI"/>
</dbReference>
<reference evidence="5" key="1">
    <citation type="journal article" date="2014" name="Int. J. Syst. Evol. Microbiol.">
        <title>Complete genome sequence of Corynebacterium casei LMG S-19264T (=DSM 44701T), isolated from a smear-ripened cheese.</title>
        <authorList>
            <consortium name="US DOE Joint Genome Institute (JGI-PGF)"/>
            <person name="Walter F."/>
            <person name="Albersmeier A."/>
            <person name="Kalinowski J."/>
            <person name="Ruckert C."/>
        </authorList>
    </citation>
    <scope>NUCLEOTIDE SEQUENCE</scope>
    <source>
        <strain evidence="5">CGMCC 1.14988</strain>
    </source>
</reference>
<evidence type="ECO:0000313" key="6">
    <source>
        <dbReference type="Proteomes" id="UP000650511"/>
    </source>
</evidence>
<dbReference type="InterPro" id="IPR028082">
    <property type="entry name" value="Peripla_BP_I"/>
</dbReference>
<dbReference type="Gene3D" id="1.10.260.40">
    <property type="entry name" value="lambda repressor-like DNA-binding domains"/>
    <property type="match status" value="1"/>
</dbReference>
<dbReference type="PROSITE" id="PS00356">
    <property type="entry name" value="HTH_LACI_1"/>
    <property type="match status" value="1"/>
</dbReference>
<protein>
    <submittedName>
        <fullName evidence="5">LacI family transcriptional regulator</fullName>
    </submittedName>
</protein>